<dbReference type="Pfam" id="PF00226">
    <property type="entry name" value="DnaJ"/>
    <property type="match status" value="1"/>
</dbReference>
<dbReference type="PANTHER" id="PTHR45504:SF3">
    <property type="entry name" value="CHAPERONE DNAJ-DOMAIN SUPERFAMILY PROTEIN"/>
    <property type="match status" value="1"/>
</dbReference>
<evidence type="ECO:0000313" key="2">
    <source>
        <dbReference type="EMBL" id="CAD9200328.1"/>
    </source>
</evidence>
<accession>A0A7S1SIZ9</accession>
<organism evidence="2">
    <name type="scientific">Tetraselmis chuii</name>
    <dbReference type="NCBI Taxonomy" id="63592"/>
    <lineage>
        <taxon>Eukaryota</taxon>
        <taxon>Viridiplantae</taxon>
        <taxon>Chlorophyta</taxon>
        <taxon>core chlorophytes</taxon>
        <taxon>Chlorodendrophyceae</taxon>
        <taxon>Chlorodendrales</taxon>
        <taxon>Chlorodendraceae</taxon>
        <taxon>Tetraselmis</taxon>
    </lineage>
</organism>
<dbReference type="InterPro" id="IPR001623">
    <property type="entry name" value="DnaJ_domain"/>
</dbReference>
<dbReference type="PANTHER" id="PTHR45504">
    <property type="entry name" value="CHAPERONE DNAJ-DOMAIN SUPERFAMILY PROTEIN"/>
    <property type="match status" value="1"/>
</dbReference>
<name>A0A7S1SIZ9_9CHLO</name>
<sequence>MGAMEETTSTKINYYAILGLDYGATQEQIRQAHLRMARAWHPDKHGGCRQAEERFKLIQTAAEVLRDPETKQDYDLKQCIYMFNNEEYVQRLPGLSLTISGLGLCSKADSMFFRGLCEPNRKSDRHFLAAASSC</sequence>
<dbReference type="SMART" id="SM00271">
    <property type="entry name" value="DnaJ"/>
    <property type="match status" value="1"/>
</dbReference>
<dbReference type="InterPro" id="IPR036869">
    <property type="entry name" value="J_dom_sf"/>
</dbReference>
<proteinExistence type="predicted"/>
<dbReference type="Gene3D" id="1.10.287.110">
    <property type="entry name" value="DnaJ domain"/>
    <property type="match status" value="1"/>
</dbReference>
<dbReference type="PROSITE" id="PS50076">
    <property type="entry name" value="DNAJ_2"/>
    <property type="match status" value="1"/>
</dbReference>
<dbReference type="PRINTS" id="PR00625">
    <property type="entry name" value="JDOMAIN"/>
</dbReference>
<dbReference type="EMBL" id="HBGG01005367">
    <property type="protein sequence ID" value="CAD9200328.1"/>
    <property type="molecule type" value="Transcribed_RNA"/>
</dbReference>
<protein>
    <recommendedName>
        <fullName evidence="1">J domain-containing protein</fullName>
    </recommendedName>
</protein>
<dbReference type="GO" id="GO:0005634">
    <property type="term" value="C:nucleus"/>
    <property type="evidence" value="ECO:0007669"/>
    <property type="project" value="TreeGrafter"/>
</dbReference>
<dbReference type="AlphaFoldDB" id="A0A7S1SIZ9"/>
<dbReference type="CDD" id="cd06257">
    <property type="entry name" value="DnaJ"/>
    <property type="match status" value="1"/>
</dbReference>
<gene>
    <name evidence="2" type="ORF">TCHU04912_LOCUS2561</name>
</gene>
<reference evidence="2" key="1">
    <citation type="submission" date="2021-01" db="EMBL/GenBank/DDBJ databases">
        <authorList>
            <person name="Corre E."/>
            <person name="Pelletier E."/>
            <person name="Niang G."/>
            <person name="Scheremetjew M."/>
            <person name="Finn R."/>
            <person name="Kale V."/>
            <person name="Holt S."/>
            <person name="Cochrane G."/>
            <person name="Meng A."/>
            <person name="Brown T."/>
            <person name="Cohen L."/>
        </authorList>
    </citation>
    <scope>NUCLEOTIDE SEQUENCE</scope>
    <source>
        <strain evidence="2">PLY429</strain>
    </source>
</reference>
<dbReference type="GO" id="GO:0005737">
    <property type="term" value="C:cytoplasm"/>
    <property type="evidence" value="ECO:0007669"/>
    <property type="project" value="TreeGrafter"/>
</dbReference>
<dbReference type="SUPFAM" id="SSF46565">
    <property type="entry name" value="Chaperone J-domain"/>
    <property type="match status" value="1"/>
</dbReference>
<feature type="domain" description="J" evidence="1">
    <location>
        <begin position="13"/>
        <end position="78"/>
    </location>
</feature>
<evidence type="ECO:0000259" key="1">
    <source>
        <dbReference type="PROSITE" id="PS50076"/>
    </source>
</evidence>